<accession>A0A2U3BBR7</accession>
<name>A0A2U3BBR7_9VIBR</name>
<keyword evidence="3" id="KW-1185">Reference proteome</keyword>
<dbReference type="PROSITE" id="PS51257">
    <property type="entry name" value="PROKAR_LIPOPROTEIN"/>
    <property type="match status" value="1"/>
</dbReference>
<dbReference type="Pfam" id="PF09619">
    <property type="entry name" value="YscW"/>
    <property type="match status" value="1"/>
</dbReference>
<dbReference type="PANTHER" id="PTHR38013">
    <property type="entry name" value="GLYCOPROTEIN/POLYSACCHARIDE METABOLISM"/>
    <property type="match status" value="1"/>
</dbReference>
<dbReference type="InterPro" id="IPR039366">
    <property type="entry name" value="Pilotin"/>
</dbReference>
<organism evidence="2 3">
    <name type="scientific">Vibrio albus</name>
    <dbReference type="NCBI Taxonomy" id="2200953"/>
    <lineage>
        <taxon>Bacteria</taxon>
        <taxon>Pseudomonadati</taxon>
        <taxon>Pseudomonadota</taxon>
        <taxon>Gammaproteobacteria</taxon>
        <taxon>Vibrionales</taxon>
        <taxon>Vibrionaceae</taxon>
        <taxon>Vibrio</taxon>
    </lineage>
</organism>
<reference evidence="2 3" key="1">
    <citation type="submission" date="2018-05" db="EMBL/GenBank/DDBJ databases">
        <title>Vibrio limimaris sp. nov., isolated from marine sediment.</title>
        <authorList>
            <person name="Li C.-M."/>
        </authorList>
    </citation>
    <scope>NUCLEOTIDE SEQUENCE [LARGE SCALE GENOMIC DNA]</scope>
    <source>
        <strain evidence="2 3">E4404</strain>
    </source>
</reference>
<proteinExistence type="predicted"/>
<dbReference type="PANTHER" id="PTHR38013:SF1">
    <property type="entry name" value="GLYCOPROTEIN_POLYSACCHARIDE METABOLISM"/>
    <property type="match status" value="1"/>
</dbReference>
<dbReference type="RefSeq" id="WP_109318580.1">
    <property type="nucleotide sequence ID" value="NZ_QFWT01000002.1"/>
</dbReference>
<dbReference type="EMBL" id="QFWT01000002">
    <property type="protein sequence ID" value="PWI34242.1"/>
    <property type="molecule type" value="Genomic_DNA"/>
</dbReference>
<evidence type="ECO:0000256" key="1">
    <source>
        <dbReference type="SAM" id="MobiDB-lite"/>
    </source>
</evidence>
<feature type="region of interest" description="Disordered" evidence="1">
    <location>
        <begin position="37"/>
        <end position="63"/>
    </location>
</feature>
<evidence type="ECO:0008006" key="4">
    <source>
        <dbReference type="Google" id="ProtNLM"/>
    </source>
</evidence>
<comment type="caution">
    <text evidence="2">The sequence shown here is derived from an EMBL/GenBank/DDBJ whole genome shotgun (WGS) entry which is preliminary data.</text>
</comment>
<evidence type="ECO:0000313" key="3">
    <source>
        <dbReference type="Proteomes" id="UP000245362"/>
    </source>
</evidence>
<gene>
    <name evidence="2" type="ORF">DI392_03755</name>
</gene>
<dbReference type="OrthoDB" id="5348860at2"/>
<dbReference type="InterPro" id="IPR053196">
    <property type="entry name" value="Lipoprotein_YbaY-like"/>
</dbReference>
<dbReference type="AlphaFoldDB" id="A0A2U3BBR7"/>
<protein>
    <recommendedName>
        <fullName evidence="4">Lipoprotein</fullName>
    </recommendedName>
</protein>
<evidence type="ECO:0000313" key="2">
    <source>
        <dbReference type="EMBL" id="PWI34242.1"/>
    </source>
</evidence>
<feature type="compositionally biased region" description="Polar residues" evidence="1">
    <location>
        <begin position="39"/>
        <end position="49"/>
    </location>
</feature>
<sequence length="199" mass="21616">MKKVLILVSSIFAIFLVGCQKESDVSVNVKDEMADVQVSPESGDQNTEELASMAQKNTDDSMTDTETVIIESESVPSEDENSEPLADIAAPGIIEGNITTTEPVTLPQDAVVTVTLEDISSSDVPAEVVSEQTFVVDGVQIPFDFELNFDENKIEPNHKYSIRAKVEFDGKLKLTTDKVYSVITDENGTKKVNLSLVGV</sequence>
<dbReference type="Proteomes" id="UP000245362">
    <property type="component" value="Unassembled WGS sequence"/>
</dbReference>